<reference evidence="2" key="2">
    <citation type="journal article" date="2022" name="Microb. Genom.">
        <title>A chromosome-scale genome assembly of the tomato pathogen Cladosporium fulvum reveals a compartmentalized genome architecture and the presence of a dispensable chromosome.</title>
        <authorList>
            <person name="Zaccaron A.Z."/>
            <person name="Chen L.H."/>
            <person name="Samaras A."/>
            <person name="Stergiopoulos I."/>
        </authorList>
    </citation>
    <scope>NUCLEOTIDE SEQUENCE</scope>
    <source>
        <strain evidence="2">Race5_Kim</strain>
    </source>
</reference>
<accession>A0A9Q8PMH8</accession>
<dbReference type="OrthoDB" id="3635424at2759"/>
<sequence length="285" mass="32962">MNNMMFAPLQPQSEFGKRLLANSEAQAGSERNDISTTCQLSPLRSSSRKAGRPRPLTLLDLPGELRNRIWAYSCGYLQLDLRCMMTTAERIAQACPEVRTELQSMYYENHIFMFNLRNLQIGRRVPTWRTWMAGIQNEDASRLKNLVFYFPDFMLKASITPAPLAKDKKLRVDFDFRPNETDSINRPYPPWLKHAADSRLDVLSEHLCAFGNMDGRLGRWGVDRIAKIAFGMVAWMHLGRIRHDYPILYAQLEDDELTYEEEMLRHGWTCGQCEWACEMTGVLDA</sequence>
<dbReference type="Proteomes" id="UP000756132">
    <property type="component" value="Chromosome 13"/>
</dbReference>
<evidence type="ECO:0000313" key="2">
    <source>
        <dbReference type="EMBL" id="UJO25251.1"/>
    </source>
</evidence>
<evidence type="ECO:0000313" key="3">
    <source>
        <dbReference type="Proteomes" id="UP000756132"/>
    </source>
</evidence>
<keyword evidence="3" id="KW-1185">Reference proteome</keyword>
<dbReference type="RefSeq" id="XP_047769617.1">
    <property type="nucleotide sequence ID" value="XM_047913726.1"/>
</dbReference>
<evidence type="ECO:0000256" key="1">
    <source>
        <dbReference type="SAM" id="MobiDB-lite"/>
    </source>
</evidence>
<dbReference type="EMBL" id="CP090175">
    <property type="protein sequence ID" value="UJO25251.1"/>
    <property type="molecule type" value="Genomic_DNA"/>
</dbReference>
<name>A0A9Q8PMH8_PASFU</name>
<reference evidence="2" key="1">
    <citation type="submission" date="2021-12" db="EMBL/GenBank/DDBJ databases">
        <authorList>
            <person name="Zaccaron A."/>
            <person name="Stergiopoulos I."/>
        </authorList>
    </citation>
    <scope>NUCLEOTIDE SEQUENCE</scope>
    <source>
        <strain evidence="2">Race5_Kim</strain>
    </source>
</reference>
<gene>
    <name evidence="2" type="ORF">CLAFUR5_14578</name>
</gene>
<feature type="region of interest" description="Disordered" evidence="1">
    <location>
        <begin position="26"/>
        <end position="51"/>
    </location>
</feature>
<feature type="compositionally biased region" description="Polar residues" evidence="1">
    <location>
        <begin position="34"/>
        <end position="45"/>
    </location>
</feature>
<dbReference type="GeneID" id="71994456"/>
<protein>
    <submittedName>
        <fullName evidence="2">Uncharacterized protein</fullName>
    </submittedName>
</protein>
<organism evidence="2 3">
    <name type="scientific">Passalora fulva</name>
    <name type="common">Tomato leaf mold</name>
    <name type="synonym">Cladosporium fulvum</name>
    <dbReference type="NCBI Taxonomy" id="5499"/>
    <lineage>
        <taxon>Eukaryota</taxon>
        <taxon>Fungi</taxon>
        <taxon>Dikarya</taxon>
        <taxon>Ascomycota</taxon>
        <taxon>Pezizomycotina</taxon>
        <taxon>Dothideomycetes</taxon>
        <taxon>Dothideomycetidae</taxon>
        <taxon>Mycosphaerellales</taxon>
        <taxon>Mycosphaerellaceae</taxon>
        <taxon>Fulvia</taxon>
    </lineage>
</organism>
<proteinExistence type="predicted"/>
<dbReference type="KEGG" id="ffu:CLAFUR5_14578"/>
<dbReference type="AlphaFoldDB" id="A0A9Q8PMH8"/>